<reference evidence="2 3" key="1">
    <citation type="submission" date="2017-05" db="EMBL/GenBank/DDBJ databases">
        <authorList>
            <person name="Varghese N."/>
            <person name="Submissions S."/>
        </authorList>
    </citation>
    <scope>NUCLEOTIDE SEQUENCE [LARGE SCALE GENOMIC DNA]</scope>
    <source>
        <strain evidence="2 3">DSM 15949</strain>
    </source>
</reference>
<dbReference type="PANTHER" id="PTHR35090:SF1">
    <property type="entry name" value="SLR0144 PROTEIN"/>
    <property type="match status" value="1"/>
</dbReference>
<feature type="domain" description="4-vinyl reductase 4VR" evidence="1">
    <location>
        <begin position="147"/>
        <end position="208"/>
    </location>
</feature>
<accession>A0ABY1NIW6</accession>
<dbReference type="Gene3D" id="3.30.1380.20">
    <property type="entry name" value="Trafficking protein particle complex subunit 3"/>
    <property type="match status" value="1"/>
</dbReference>
<evidence type="ECO:0000259" key="1">
    <source>
        <dbReference type="SMART" id="SM00989"/>
    </source>
</evidence>
<gene>
    <name evidence="2" type="ORF">SAMN06265374_1164</name>
</gene>
<dbReference type="PANTHER" id="PTHR35090">
    <property type="entry name" value="DNA-DIRECTED RNA POLYMERASE SUBUNIT I"/>
    <property type="match status" value="1"/>
</dbReference>
<dbReference type="Pfam" id="PF02830">
    <property type="entry name" value="V4R"/>
    <property type="match status" value="1"/>
</dbReference>
<dbReference type="InterPro" id="IPR024096">
    <property type="entry name" value="NO_sig/Golgi_transp_ligand-bd"/>
</dbReference>
<keyword evidence="3" id="KW-1185">Reference proteome</keyword>
<organism evidence="2 3">
    <name type="scientific">Roseibium denhamense</name>
    <dbReference type="NCBI Taxonomy" id="76305"/>
    <lineage>
        <taxon>Bacteria</taxon>
        <taxon>Pseudomonadati</taxon>
        <taxon>Pseudomonadota</taxon>
        <taxon>Alphaproteobacteria</taxon>
        <taxon>Hyphomicrobiales</taxon>
        <taxon>Stappiaceae</taxon>
        <taxon>Roseibium</taxon>
    </lineage>
</organism>
<dbReference type="SUPFAM" id="SSF111126">
    <property type="entry name" value="Ligand-binding domain in the NO signalling and Golgi transport"/>
    <property type="match status" value="1"/>
</dbReference>
<dbReference type="InterPro" id="IPR004096">
    <property type="entry name" value="V4R"/>
</dbReference>
<dbReference type="Proteomes" id="UP001157914">
    <property type="component" value="Unassembled WGS sequence"/>
</dbReference>
<evidence type="ECO:0000313" key="3">
    <source>
        <dbReference type="Proteomes" id="UP001157914"/>
    </source>
</evidence>
<dbReference type="SMART" id="SM00989">
    <property type="entry name" value="V4R"/>
    <property type="match status" value="1"/>
</dbReference>
<name>A0ABY1NIW6_9HYPH</name>
<proteinExistence type="predicted"/>
<protein>
    <submittedName>
        <fullName evidence="2">Divinyl protochlorophyllide a 8-vinyl-reductase</fullName>
    </submittedName>
</protein>
<sequence>MERNNFPKMLKMLSAPNTPAGVIGPNALTQFLDPIDRQCGPDVRKTLLKTASIAALPDMSGLIPEGPVARFHQAVRRTLPHFAEQLCRQAGTGTADYVLQHRIPKPAQFVLRHLPPPVSAKLLAKAIARNAWTFSGSGQFQISSKDPLVLKLFDNPLIAGEVSQAPICFWNTAVFERLYQVLVNPAARVKETSCMACGDPSCDFEVTFR</sequence>
<comment type="caution">
    <text evidence="2">The sequence shown here is derived from an EMBL/GenBank/DDBJ whole genome shotgun (WGS) entry which is preliminary data.</text>
</comment>
<dbReference type="EMBL" id="FXTT01000001">
    <property type="protein sequence ID" value="SMP10032.1"/>
    <property type="molecule type" value="Genomic_DNA"/>
</dbReference>
<dbReference type="NCBIfam" id="TIGR02019">
    <property type="entry name" value="BchJ"/>
    <property type="match status" value="1"/>
</dbReference>
<evidence type="ECO:0000313" key="2">
    <source>
        <dbReference type="EMBL" id="SMP10032.1"/>
    </source>
</evidence>
<dbReference type="InterPro" id="IPR010249">
    <property type="entry name" value="BchJ"/>
</dbReference>